<reference evidence="1" key="2">
    <citation type="submission" date="2022-10" db="EMBL/GenBank/DDBJ databases">
        <authorList>
            <person name="Trinh H.N."/>
        </authorList>
    </citation>
    <scope>NUCLEOTIDE SEQUENCE</scope>
    <source>
        <strain evidence="1">RN2-1</strain>
    </source>
</reference>
<accession>A0AA41YY39</accession>
<dbReference type="EMBL" id="JAPDNT010000036">
    <property type="protein sequence ID" value="MCW3477402.1"/>
    <property type="molecule type" value="Genomic_DNA"/>
</dbReference>
<evidence type="ECO:0000313" key="2">
    <source>
        <dbReference type="Proteomes" id="UP001165679"/>
    </source>
</evidence>
<evidence type="ECO:0000313" key="1">
    <source>
        <dbReference type="EMBL" id="MCW3477402.1"/>
    </source>
</evidence>
<comment type="caution">
    <text evidence="1">The sequence shown here is derived from an EMBL/GenBank/DDBJ whole genome shotgun (WGS) entry which is preliminary data.</text>
</comment>
<gene>
    <name evidence="1" type="ORF">OL599_22795</name>
</gene>
<keyword evidence="2" id="KW-1185">Reference proteome</keyword>
<reference evidence="1" key="1">
    <citation type="submission" date="2022-09" db="EMBL/GenBank/DDBJ databases">
        <title>Rhodovastum sp. nov. RN2-1 isolated from soil in Seongnam, South Korea.</title>
        <authorList>
            <person name="Le N.T."/>
        </authorList>
    </citation>
    <scope>NUCLEOTIDE SEQUENCE</scope>
    <source>
        <strain evidence="1">RN2-1</strain>
    </source>
</reference>
<protein>
    <submittedName>
        <fullName evidence="1">Uncharacterized protein</fullName>
    </submittedName>
</protein>
<proteinExistence type="predicted"/>
<dbReference type="Proteomes" id="UP001165679">
    <property type="component" value="Unassembled WGS sequence"/>
</dbReference>
<dbReference type="RefSeq" id="WP_264716350.1">
    <property type="nucleotide sequence ID" value="NZ_JAPDNT010000036.1"/>
</dbReference>
<name>A0AA41YY39_9PROT</name>
<sequence>MPRLTPPAAEPDAGAPIVARELDALRDALLDIAHAYPNEHADAVLIAADRLDRIAADLLTQPERVISVLPAIHPRHEAAATELRLAAAALRALVPTRQLEDDRAPAQDGA</sequence>
<organism evidence="1 2">
    <name type="scientific">Limobrevibacterium gyesilva</name>
    <dbReference type="NCBI Taxonomy" id="2991712"/>
    <lineage>
        <taxon>Bacteria</taxon>
        <taxon>Pseudomonadati</taxon>
        <taxon>Pseudomonadota</taxon>
        <taxon>Alphaproteobacteria</taxon>
        <taxon>Acetobacterales</taxon>
        <taxon>Acetobacteraceae</taxon>
        <taxon>Limobrevibacterium</taxon>
    </lineage>
</organism>
<dbReference type="AlphaFoldDB" id="A0AA41YY39"/>